<accession>A0A4R0IEV3</accession>
<proteinExistence type="predicted"/>
<dbReference type="InterPro" id="IPR034074">
    <property type="entry name" value="Y4bN_pept_dom"/>
</dbReference>
<dbReference type="InterPro" id="IPR036852">
    <property type="entry name" value="Peptidase_S8/S53_dom_sf"/>
</dbReference>
<dbReference type="Gene3D" id="3.40.50.200">
    <property type="entry name" value="Peptidase S8/S53 domain"/>
    <property type="match status" value="1"/>
</dbReference>
<sequence length="745" mass="81173">MEAPMPSEPRYFLGYGERLTGRVPPPPGGRGTEPPYTLEEAVERLAPRLGETVDRLDELPAAACPREQVVAVMTMHPQAVAKSYFPAQLLNQYGLWHVGSRPVLVTPEQWTRQDEVAATPSTDLFIAGRRESFNAFAQALHTLDTAVPEGLRRIEDIHPFTVAERVRGLDARDSIARTAYLEVVLHAADTGDDGYIVEAFAEYADQLGVDARLGMRLYAGGLCFIPVVASVDQIDGLSQFSFLRVARPVSRMRDIATPIERSVPSPDLPDVTLPTEGPLDPDFRVAVFDGGLADGSPLAPWAVGHDTDGVGKPVDTFLGHGHEVTSALLFGSLAPGAEVTRPYCTVDHFRVLDDSTEADPFELYDVLGRIQKVLSDRRYEFFNLSLGPHVPTENDEVHPWTAVLDEHLADGHAFASIAVGNSGATSEPRIQVPSDCVNGVSVGAADSTGAGWTRAPYSGIGPGRSPGVVKPDLLNFGGSATQPFLVIDRDSAPSLSRTSGTSLAAPSLLRQAVGLRAHFGSRLSPLALKALLIHAADPQELLRHEVGWGKTPSDLDEIAVCSDGMVRVIYQGELSPRQFLRAVIPTPAATMAGFVTLRATFCYATPVDPQDPGNYTRAGLEVTFRPHAERFKKDDAVDPAPHTFFKRTEFDPEHDLRKDAQKWETILHHEQRFRGTSLMRPVFDIHYNAREGGGEARHAPRMRYALVVDVLSPRTPDLYDRVSALYAGQLEALVPLVDIPVQVQT</sequence>
<name>A0A4R0IEV3_9ACTN</name>
<dbReference type="OrthoDB" id="5495859at2"/>
<comment type="caution">
    <text evidence="1">The sequence shown here is derived from an EMBL/GenBank/DDBJ whole genome shotgun (WGS) entry which is preliminary data.</text>
</comment>
<protein>
    <submittedName>
        <fullName evidence="1">S8 family peptidase</fullName>
    </submittedName>
</protein>
<keyword evidence="2" id="KW-1185">Reference proteome</keyword>
<dbReference type="EMBL" id="SJKA01000008">
    <property type="protein sequence ID" value="TCC30520.1"/>
    <property type="molecule type" value="Genomic_DNA"/>
</dbReference>
<evidence type="ECO:0000313" key="2">
    <source>
        <dbReference type="Proteomes" id="UP000292695"/>
    </source>
</evidence>
<gene>
    <name evidence="1" type="ORF">E0H50_24240</name>
</gene>
<dbReference type="CDD" id="cd04847">
    <property type="entry name" value="Peptidases_S8_Subtilisin_like_2"/>
    <property type="match status" value="1"/>
</dbReference>
<evidence type="ECO:0000313" key="1">
    <source>
        <dbReference type="EMBL" id="TCC30520.1"/>
    </source>
</evidence>
<dbReference type="GO" id="GO:0004252">
    <property type="term" value="F:serine-type endopeptidase activity"/>
    <property type="evidence" value="ECO:0007669"/>
    <property type="project" value="InterPro"/>
</dbReference>
<dbReference type="Proteomes" id="UP000292695">
    <property type="component" value="Unassembled WGS sequence"/>
</dbReference>
<dbReference type="AlphaFoldDB" id="A0A4R0IEV3"/>
<dbReference type="SUPFAM" id="SSF52743">
    <property type="entry name" value="Subtilisin-like"/>
    <property type="match status" value="1"/>
</dbReference>
<reference evidence="1 2" key="1">
    <citation type="submission" date="2019-02" db="EMBL/GenBank/DDBJ databases">
        <title>Kribbella capetownensis sp. nov. and Kribbella speibonae sp. nov., isolated from soil.</title>
        <authorList>
            <person name="Curtis S.M."/>
            <person name="Norton I."/>
            <person name="Everest G.J."/>
            <person name="Meyers P.R."/>
        </authorList>
    </citation>
    <scope>NUCLEOTIDE SEQUENCE [LARGE SCALE GENOMIC DNA]</scope>
    <source>
        <strain evidence="1 2">DSM 27082</strain>
    </source>
</reference>
<dbReference type="GO" id="GO:0006508">
    <property type="term" value="P:proteolysis"/>
    <property type="evidence" value="ECO:0007669"/>
    <property type="project" value="InterPro"/>
</dbReference>
<organism evidence="1 2">
    <name type="scientific">Kribbella sindirgiensis</name>
    <dbReference type="NCBI Taxonomy" id="1124744"/>
    <lineage>
        <taxon>Bacteria</taxon>
        <taxon>Bacillati</taxon>
        <taxon>Actinomycetota</taxon>
        <taxon>Actinomycetes</taxon>
        <taxon>Propionibacteriales</taxon>
        <taxon>Kribbellaceae</taxon>
        <taxon>Kribbella</taxon>
    </lineage>
</organism>